<evidence type="ECO:0000313" key="6">
    <source>
        <dbReference type="EMBL" id="KAG0691368.1"/>
    </source>
</evidence>
<dbReference type="AlphaFoldDB" id="A0A9P7BIL4"/>
<dbReference type="Gene3D" id="3.20.20.100">
    <property type="entry name" value="NADP-dependent oxidoreductase domain"/>
    <property type="match status" value="1"/>
</dbReference>
<dbReference type="OrthoDB" id="416253at2759"/>
<dbReference type="PRINTS" id="PR00069">
    <property type="entry name" value="ALDKETRDTASE"/>
</dbReference>
<dbReference type="SUPFAM" id="SSF51430">
    <property type="entry name" value="NAD(P)-linked oxidoreductase"/>
    <property type="match status" value="1"/>
</dbReference>
<dbReference type="PROSITE" id="PS00062">
    <property type="entry name" value="ALDOKETO_REDUCTASE_2"/>
    <property type="match status" value="1"/>
</dbReference>
<protein>
    <recommendedName>
        <fullName evidence="5">NADP-dependent oxidoreductase domain-containing protein</fullName>
    </recommendedName>
</protein>
<evidence type="ECO:0000256" key="3">
    <source>
        <dbReference type="PIRSR" id="PIRSR000097-2"/>
    </source>
</evidence>
<evidence type="ECO:0000259" key="5">
    <source>
        <dbReference type="Pfam" id="PF00248"/>
    </source>
</evidence>
<accession>A0A9P7BIL4</accession>
<evidence type="ECO:0000256" key="4">
    <source>
        <dbReference type="PIRSR" id="PIRSR000097-3"/>
    </source>
</evidence>
<dbReference type="Pfam" id="PF00248">
    <property type="entry name" value="Aldo_ket_red"/>
    <property type="match status" value="1"/>
</dbReference>
<comment type="caution">
    <text evidence="6">The sequence shown here is derived from an EMBL/GenBank/DDBJ whole genome shotgun (WGS) entry which is preliminary data.</text>
</comment>
<dbReference type="InterPro" id="IPR018170">
    <property type="entry name" value="Aldo/ket_reductase_CS"/>
</dbReference>
<dbReference type="InterPro" id="IPR036812">
    <property type="entry name" value="NAD(P)_OxRdtase_dom_sf"/>
</dbReference>
<feature type="active site" description="Proton donor" evidence="2">
    <location>
        <position position="57"/>
    </location>
</feature>
<dbReference type="GO" id="GO:0016616">
    <property type="term" value="F:oxidoreductase activity, acting on the CH-OH group of donors, NAD or NADP as acceptor"/>
    <property type="evidence" value="ECO:0007669"/>
    <property type="project" value="UniProtKB-ARBA"/>
</dbReference>
<sequence>MAFNIPKNDLGIPLLGIGSGTLYYKRETNLPPNEKLVKTFTTAVEKGFVHLDSAEIYDNDLELKETLKRVLSEGNIIRENIFITDKYYVGDGTYTNRSKYSSPYERIKELLKYLETPYIDLYLLHAPFIKKELHGFNLKEAWEYMQQAYDEGLVKRIGVSNFTVEDIEEIWGTTTTNPQVNQIEFSAFLQNQTPGIVSYCQSHGIFIEAYSPLSPLNSVDLTQGAGLKFDEYLGSLVKKYSKTKLQVLLRWVIQLGIVPITTTSKLERFDEYQGIFNWVLTDSEVNRLSLLGSNFQPVFRKYWKLEYSKFDIL</sequence>
<dbReference type="InterPro" id="IPR020471">
    <property type="entry name" value="AKR"/>
</dbReference>
<keyword evidence="7" id="KW-1185">Reference proteome</keyword>
<organism evidence="6 7">
    <name type="scientific">Pichia californica</name>
    <dbReference type="NCBI Taxonomy" id="460514"/>
    <lineage>
        <taxon>Eukaryota</taxon>
        <taxon>Fungi</taxon>
        <taxon>Dikarya</taxon>
        <taxon>Ascomycota</taxon>
        <taxon>Saccharomycotina</taxon>
        <taxon>Pichiomycetes</taxon>
        <taxon>Pichiales</taxon>
        <taxon>Pichiaceae</taxon>
        <taxon>Pichia</taxon>
    </lineage>
</organism>
<evidence type="ECO:0000256" key="1">
    <source>
        <dbReference type="ARBA" id="ARBA00023002"/>
    </source>
</evidence>
<proteinExistence type="predicted"/>
<feature type="domain" description="NADP-dependent oxidoreductase" evidence="5">
    <location>
        <begin position="17"/>
        <end position="288"/>
    </location>
</feature>
<evidence type="ECO:0000256" key="2">
    <source>
        <dbReference type="PIRSR" id="PIRSR000097-1"/>
    </source>
</evidence>
<dbReference type="InterPro" id="IPR023210">
    <property type="entry name" value="NADP_OxRdtase_dom"/>
</dbReference>
<dbReference type="EMBL" id="PUHW01000002">
    <property type="protein sequence ID" value="KAG0691368.1"/>
    <property type="molecule type" value="Genomic_DNA"/>
</dbReference>
<dbReference type="PANTHER" id="PTHR11732">
    <property type="entry name" value="ALDO/KETO REDUCTASE"/>
    <property type="match status" value="1"/>
</dbReference>
<dbReference type="PIRSF" id="PIRSF000097">
    <property type="entry name" value="AKR"/>
    <property type="match status" value="1"/>
</dbReference>
<name>A0A9P7BIL4_9ASCO</name>
<feature type="binding site" evidence="3">
    <location>
        <position position="125"/>
    </location>
    <ligand>
        <name>substrate</name>
    </ligand>
</feature>
<gene>
    <name evidence="6" type="ORF">C6P40_001652</name>
</gene>
<evidence type="ECO:0000313" key="7">
    <source>
        <dbReference type="Proteomes" id="UP000697127"/>
    </source>
</evidence>
<keyword evidence="1" id="KW-0560">Oxidoreductase</keyword>
<reference evidence="6" key="1">
    <citation type="submission" date="2020-11" db="EMBL/GenBank/DDBJ databases">
        <title>Kefir isolates.</title>
        <authorList>
            <person name="Marcisauskas S."/>
            <person name="Kim Y."/>
            <person name="Blasche S."/>
        </authorList>
    </citation>
    <scope>NUCLEOTIDE SEQUENCE</scope>
    <source>
        <strain evidence="6">Olga-1</strain>
    </source>
</reference>
<dbReference type="Proteomes" id="UP000697127">
    <property type="component" value="Unassembled WGS sequence"/>
</dbReference>
<feature type="site" description="Lowers pKa of active site Tyr" evidence="4">
    <location>
        <position position="86"/>
    </location>
</feature>